<evidence type="ECO:0000313" key="30">
    <source>
        <dbReference type="RefSeq" id="XP_007436543.1"/>
    </source>
</evidence>
<evidence type="ECO:0000256" key="28">
    <source>
        <dbReference type="RuleBase" id="RU000488"/>
    </source>
</evidence>
<evidence type="ECO:0000256" key="2">
    <source>
        <dbReference type="ARBA" id="ARBA00006375"/>
    </source>
</evidence>
<comment type="catalytic activity">
    <reaction evidence="11">
        <text>(3R)-citramalate(in) + sulfate(out) = (3R)-citramalate(out) + sulfate(in)</text>
        <dbReference type="Rhea" id="RHEA:73227"/>
        <dbReference type="ChEBI" id="CHEBI:16189"/>
        <dbReference type="ChEBI" id="CHEBI:30934"/>
    </reaction>
</comment>
<comment type="catalytic activity">
    <reaction evidence="12">
        <text>sulfate(in) = sulfate(out)</text>
        <dbReference type="Rhea" id="RHEA:34983"/>
        <dbReference type="ChEBI" id="CHEBI:16189"/>
    </reaction>
</comment>
<dbReference type="InterPro" id="IPR018108">
    <property type="entry name" value="MCP_transmembrane"/>
</dbReference>
<comment type="catalytic activity">
    <reaction evidence="24">
        <text>sulfate(out) + succinate(in) = sulfate(in) + succinate(out)</text>
        <dbReference type="Rhea" id="RHEA:73411"/>
        <dbReference type="ChEBI" id="CHEBI:16189"/>
        <dbReference type="ChEBI" id="CHEBI:30031"/>
    </reaction>
</comment>
<comment type="catalytic activity">
    <reaction evidence="22">
        <text>(S)-malate(in) + sulfate(out) = (S)-malate(out) + sulfate(in)</text>
        <dbReference type="Rhea" id="RHEA:71615"/>
        <dbReference type="ChEBI" id="CHEBI:15589"/>
        <dbReference type="ChEBI" id="CHEBI:16189"/>
    </reaction>
</comment>
<comment type="catalytic activity">
    <reaction evidence="13">
        <text>(2R,3R)-tartrate(in) + sulfate(out) = (2R,3R)-tartrate(out) + sulfate(in)</text>
        <dbReference type="Rhea" id="RHEA:73403"/>
        <dbReference type="ChEBI" id="CHEBI:16189"/>
        <dbReference type="ChEBI" id="CHEBI:30924"/>
    </reaction>
</comment>
<dbReference type="Gene3D" id="1.50.40.10">
    <property type="entry name" value="Mitochondrial carrier domain"/>
    <property type="match status" value="1"/>
</dbReference>
<dbReference type="Proteomes" id="UP000695026">
    <property type="component" value="Unplaced"/>
</dbReference>
<dbReference type="PRINTS" id="PR00784">
    <property type="entry name" value="MTUNCOUPLING"/>
</dbReference>
<evidence type="ECO:0000256" key="12">
    <source>
        <dbReference type="ARBA" id="ARBA00035907"/>
    </source>
</evidence>
<dbReference type="AlphaFoldDB" id="A0A9F2WBZ9"/>
<evidence type="ECO:0000256" key="23">
    <source>
        <dbReference type="ARBA" id="ARBA00050259"/>
    </source>
</evidence>
<gene>
    <name evidence="30" type="primary">SLC25A30</name>
</gene>
<dbReference type="FunFam" id="1.50.40.10:FF:000006">
    <property type="entry name" value="brain mitochondrial carrier protein 1 isoform X1"/>
    <property type="match status" value="1"/>
</dbReference>
<evidence type="ECO:0000256" key="16">
    <source>
        <dbReference type="ARBA" id="ARBA00036479"/>
    </source>
</evidence>
<comment type="subcellular location">
    <subcellularLocation>
        <location evidence="1">Mitochondrion inner membrane</location>
        <topology evidence="1">Multi-pass membrane protein</topology>
    </subcellularLocation>
</comment>
<evidence type="ECO:0000256" key="26">
    <source>
        <dbReference type="ARBA" id="ARBA00052901"/>
    </source>
</evidence>
<comment type="catalytic activity">
    <reaction evidence="10">
        <text>maleate(in) + sulfate(out) = maleate(out) + sulfate(in)</text>
        <dbReference type="Rhea" id="RHEA:73199"/>
        <dbReference type="ChEBI" id="CHEBI:16189"/>
        <dbReference type="ChEBI" id="CHEBI:30780"/>
    </reaction>
</comment>
<dbReference type="GeneID" id="103065590"/>
<comment type="catalytic activity">
    <reaction evidence="26">
        <text>sulfite(in) + sulfate(out) = sulfite(out) + sulfate(in)</text>
        <dbReference type="Rhea" id="RHEA:73207"/>
        <dbReference type="ChEBI" id="CHEBI:16189"/>
        <dbReference type="ChEBI" id="CHEBI:17359"/>
    </reaction>
</comment>
<evidence type="ECO:0000256" key="19">
    <source>
        <dbReference type="ARBA" id="ARBA00036616"/>
    </source>
</evidence>
<evidence type="ECO:0000256" key="3">
    <source>
        <dbReference type="ARBA" id="ARBA00022448"/>
    </source>
</evidence>
<feature type="repeat" description="Solcar" evidence="27">
    <location>
        <begin position="282"/>
        <end position="373"/>
    </location>
</feature>
<evidence type="ECO:0000256" key="8">
    <source>
        <dbReference type="ARBA" id="ARBA00023128"/>
    </source>
</evidence>
<keyword evidence="8" id="KW-0496">Mitochondrion</keyword>
<evidence type="ECO:0000256" key="1">
    <source>
        <dbReference type="ARBA" id="ARBA00004448"/>
    </source>
</evidence>
<evidence type="ECO:0000256" key="13">
    <source>
        <dbReference type="ARBA" id="ARBA00035985"/>
    </source>
</evidence>
<comment type="catalytic activity">
    <reaction evidence="16">
        <text>D-aspartate(in) + sulfate(out) = D-aspartate(out) + sulfate(in)</text>
        <dbReference type="Rhea" id="RHEA:73399"/>
        <dbReference type="ChEBI" id="CHEBI:16189"/>
        <dbReference type="ChEBI" id="CHEBI:29990"/>
    </reaction>
</comment>
<evidence type="ECO:0000256" key="7">
    <source>
        <dbReference type="ARBA" id="ARBA00022989"/>
    </source>
</evidence>
<dbReference type="InterPro" id="IPR023395">
    <property type="entry name" value="MCP_dom_sf"/>
</dbReference>
<evidence type="ECO:0000256" key="14">
    <source>
        <dbReference type="ARBA" id="ARBA00036015"/>
    </source>
</evidence>
<dbReference type="SMR" id="A0A9F2WBZ9"/>
<keyword evidence="6" id="KW-0999">Mitochondrion inner membrane</keyword>
<organism evidence="29 30">
    <name type="scientific">Python bivittatus</name>
    <name type="common">Burmese python</name>
    <name type="synonym">Python molurus bivittatus</name>
    <dbReference type="NCBI Taxonomy" id="176946"/>
    <lineage>
        <taxon>Eukaryota</taxon>
        <taxon>Metazoa</taxon>
        <taxon>Chordata</taxon>
        <taxon>Craniata</taxon>
        <taxon>Vertebrata</taxon>
        <taxon>Euteleostomi</taxon>
        <taxon>Lepidosauria</taxon>
        <taxon>Squamata</taxon>
        <taxon>Bifurcata</taxon>
        <taxon>Unidentata</taxon>
        <taxon>Episquamata</taxon>
        <taxon>Toxicofera</taxon>
        <taxon>Serpentes</taxon>
        <taxon>Henophidia</taxon>
        <taxon>Pythonidae</taxon>
        <taxon>Python</taxon>
    </lineage>
</organism>
<comment type="catalytic activity">
    <reaction evidence="20">
        <text>malonate(in) + sulfate(out) = malonate(out) + sulfate(in)</text>
        <dbReference type="Rhea" id="RHEA:73195"/>
        <dbReference type="ChEBI" id="CHEBI:15792"/>
        <dbReference type="ChEBI" id="CHEBI:16189"/>
    </reaction>
</comment>
<comment type="similarity">
    <text evidence="2 28">Belongs to the mitochondrial carrier (TC 2.A.29) family.</text>
</comment>
<name>A0A9F2WBZ9_PYTBI</name>
<keyword evidence="4 27" id="KW-0812">Transmembrane</keyword>
<comment type="catalytic activity">
    <reaction evidence="21">
        <text>(S)-malate(out) = (S)-malate(in)</text>
        <dbReference type="Rhea" id="RHEA:74555"/>
        <dbReference type="ChEBI" id="CHEBI:15589"/>
    </reaction>
</comment>
<evidence type="ECO:0000256" key="15">
    <source>
        <dbReference type="ARBA" id="ARBA00036130"/>
    </source>
</evidence>
<proteinExistence type="inferred from homology"/>
<evidence type="ECO:0000313" key="29">
    <source>
        <dbReference type="Proteomes" id="UP000695026"/>
    </source>
</evidence>
<dbReference type="InterPro" id="IPR002067">
    <property type="entry name" value="MCP"/>
</dbReference>
<dbReference type="OrthoDB" id="756301at2759"/>
<protein>
    <submittedName>
        <fullName evidence="30">Kidney mitochondrial carrier protein 1 isoform X1</fullName>
    </submittedName>
</protein>
<evidence type="ECO:0000256" key="5">
    <source>
        <dbReference type="ARBA" id="ARBA00022737"/>
    </source>
</evidence>
<keyword evidence="29" id="KW-1185">Reference proteome</keyword>
<evidence type="ECO:0000256" key="22">
    <source>
        <dbReference type="ARBA" id="ARBA00037004"/>
    </source>
</evidence>
<evidence type="ECO:0000256" key="11">
    <source>
        <dbReference type="ARBA" id="ARBA00035807"/>
    </source>
</evidence>
<comment type="catalytic activity">
    <reaction evidence="18">
        <text>(S,S)-tartrate(in) + sulfate(out) = (S,S)-tartrate(out) + sulfate(in)</text>
        <dbReference type="Rhea" id="RHEA:73407"/>
        <dbReference type="ChEBI" id="CHEBI:16189"/>
        <dbReference type="ChEBI" id="CHEBI:30927"/>
    </reaction>
</comment>
<keyword evidence="3 28" id="KW-0813">Transport</keyword>
<feature type="repeat" description="Solcar" evidence="27">
    <location>
        <begin position="188"/>
        <end position="273"/>
    </location>
</feature>
<dbReference type="InterPro" id="IPR050391">
    <property type="entry name" value="Mito_Metabolite_Transporter"/>
</dbReference>
<dbReference type="GO" id="GO:0005743">
    <property type="term" value="C:mitochondrial inner membrane"/>
    <property type="evidence" value="ECO:0007669"/>
    <property type="project" value="UniProtKB-SubCell"/>
</dbReference>
<evidence type="ECO:0000256" key="20">
    <source>
        <dbReference type="ARBA" id="ARBA00036751"/>
    </source>
</evidence>
<sequence>MRLALGRRPGLSPAQSRAARAFLRAPRCLRRAGAWQAKASLGPNGDELRGLGGVAFGRAKPGGMECAHWVQQRLSEKREKALGNMAALNWKPFVYGGLASVTAECGTFPIDLTKTRLQVQGQKNDVKHKEIRYRGMLHALVKIFREEGPKALYSGIAPAMLRQASYGTIKIGTYQSLKRIFIERPEDETLAVNVLCGVLSGVISSSIANPTDVLKIRMQAQGSLMEGGMIGNFMNIYHNEGTRGLWKGVSLTAQRAAVVVGVELPVYDLAKKRIILSGFMGDTIYTHFLASFTCGLAGALASNPIDVVRTRMMNQKTLPTGPQHGYKGTLDCLLQTWRYEGFFALYKGFWPNWLRLGPWNIIFFVTYEQLKNLEF</sequence>
<keyword evidence="7" id="KW-1133">Transmembrane helix</keyword>
<evidence type="ECO:0000256" key="21">
    <source>
        <dbReference type="ARBA" id="ARBA00036759"/>
    </source>
</evidence>
<evidence type="ECO:0000256" key="25">
    <source>
        <dbReference type="ARBA" id="ARBA00052829"/>
    </source>
</evidence>
<keyword evidence="5" id="KW-0677">Repeat</keyword>
<evidence type="ECO:0000256" key="9">
    <source>
        <dbReference type="ARBA" id="ARBA00023136"/>
    </source>
</evidence>
<dbReference type="RefSeq" id="XP_007436543.1">
    <property type="nucleotide sequence ID" value="XM_007436481.2"/>
</dbReference>
<comment type="catalytic activity">
    <reaction evidence="19">
        <text>phosphate(in) = phosphate(out)</text>
        <dbReference type="Rhea" id="RHEA:32823"/>
        <dbReference type="ChEBI" id="CHEBI:43474"/>
    </reaction>
</comment>
<dbReference type="SUPFAM" id="SSF103506">
    <property type="entry name" value="Mitochondrial carrier"/>
    <property type="match status" value="1"/>
</dbReference>
<dbReference type="CTD" id="253512"/>
<dbReference type="KEGG" id="pbi:103065590"/>
<evidence type="ECO:0000256" key="17">
    <source>
        <dbReference type="ARBA" id="ARBA00036514"/>
    </source>
</evidence>
<reference evidence="30" key="1">
    <citation type="submission" date="2025-08" db="UniProtKB">
        <authorList>
            <consortium name="RefSeq"/>
        </authorList>
    </citation>
    <scope>IDENTIFICATION</scope>
    <source>
        <tissue evidence="30">Liver</tissue>
    </source>
</reference>
<dbReference type="PROSITE" id="PS50920">
    <property type="entry name" value="SOLCAR"/>
    <property type="match status" value="3"/>
</dbReference>
<keyword evidence="9 27" id="KW-0472">Membrane</keyword>
<evidence type="ECO:0000256" key="27">
    <source>
        <dbReference type="PROSITE-ProRule" id="PRU00282"/>
    </source>
</evidence>
<comment type="catalytic activity">
    <reaction evidence="17">
        <text>oxalate(in) + sulfate(out) = oxalate(out) + sulfate(in)</text>
        <dbReference type="Rhea" id="RHEA:72275"/>
        <dbReference type="ChEBI" id="CHEBI:16189"/>
        <dbReference type="ChEBI" id="CHEBI:30623"/>
    </reaction>
</comment>
<evidence type="ECO:0000256" key="18">
    <source>
        <dbReference type="ARBA" id="ARBA00036586"/>
    </source>
</evidence>
<evidence type="ECO:0000256" key="24">
    <source>
        <dbReference type="ARBA" id="ARBA00052073"/>
    </source>
</evidence>
<comment type="catalytic activity">
    <reaction evidence="15">
        <text>(3S)-citramalate(in) + sulfate(out) = (3S)-citramalate(out) + sulfate(in)</text>
        <dbReference type="Rhea" id="RHEA:73223"/>
        <dbReference type="ChEBI" id="CHEBI:16189"/>
        <dbReference type="ChEBI" id="CHEBI:30936"/>
    </reaction>
</comment>
<evidence type="ECO:0000256" key="10">
    <source>
        <dbReference type="ARBA" id="ARBA00035765"/>
    </source>
</evidence>
<comment type="catalytic activity">
    <reaction evidence="25">
        <text>thiosulfate(in) + sulfate(out) = thiosulfate(out) + sulfate(in)</text>
        <dbReference type="Rhea" id="RHEA:73215"/>
        <dbReference type="ChEBI" id="CHEBI:16189"/>
        <dbReference type="ChEBI" id="CHEBI:33542"/>
    </reaction>
</comment>
<dbReference type="OMA" id="ADNDREN"/>
<evidence type="ECO:0000256" key="4">
    <source>
        <dbReference type="ARBA" id="ARBA00022692"/>
    </source>
</evidence>
<dbReference type="GO" id="GO:0055085">
    <property type="term" value="P:transmembrane transport"/>
    <property type="evidence" value="ECO:0007669"/>
    <property type="project" value="InterPro"/>
</dbReference>
<comment type="catalytic activity">
    <reaction evidence="23">
        <text>sulfate(out) + phosphate(in) = sulfate(in) + phosphate(out)</text>
        <dbReference type="Rhea" id="RHEA:71631"/>
        <dbReference type="ChEBI" id="CHEBI:16189"/>
        <dbReference type="ChEBI" id="CHEBI:43474"/>
    </reaction>
</comment>
<evidence type="ECO:0000256" key="6">
    <source>
        <dbReference type="ARBA" id="ARBA00022792"/>
    </source>
</evidence>
<dbReference type="PANTHER" id="PTHR45618">
    <property type="entry name" value="MITOCHONDRIAL DICARBOXYLATE CARRIER-RELATED"/>
    <property type="match status" value="1"/>
</dbReference>
<accession>A0A9F2WBZ9</accession>
<comment type="catalytic activity">
    <reaction evidence="14">
        <text>L-aspartate(in) + sulfate(out) = L-aspartate(out) + sulfate(in)</text>
        <dbReference type="Rhea" id="RHEA:73395"/>
        <dbReference type="ChEBI" id="CHEBI:16189"/>
        <dbReference type="ChEBI" id="CHEBI:29991"/>
    </reaction>
</comment>
<dbReference type="Pfam" id="PF00153">
    <property type="entry name" value="Mito_carr"/>
    <property type="match status" value="3"/>
</dbReference>
<feature type="repeat" description="Solcar" evidence="27">
    <location>
        <begin position="91"/>
        <end position="180"/>
    </location>
</feature>